<comment type="caution">
    <text evidence="2">The sequence shown here is derived from an EMBL/GenBank/DDBJ whole genome shotgun (WGS) entry which is preliminary data.</text>
</comment>
<gene>
    <name evidence="2" type="ORF">FRC98_16680</name>
</gene>
<evidence type="ECO:0000313" key="2">
    <source>
        <dbReference type="EMBL" id="TXD35448.1"/>
    </source>
</evidence>
<evidence type="ECO:0000313" key="3">
    <source>
        <dbReference type="Proteomes" id="UP000321412"/>
    </source>
</evidence>
<dbReference type="OrthoDB" id="5500713at2"/>
<keyword evidence="3" id="KW-1185">Reference proteome</keyword>
<name>A0A5C6X5B7_9DELT</name>
<protein>
    <submittedName>
        <fullName evidence="2">Uncharacterized protein</fullName>
    </submittedName>
</protein>
<feature type="region of interest" description="Disordered" evidence="1">
    <location>
        <begin position="231"/>
        <end position="269"/>
    </location>
</feature>
<reference evidence="2 3" key="1">
    <citation type="submission" date="2019-08" db="EMBL/GenBank/DDBJ databases">
        <title>Bradymonadales sp. TMQ4.</title>
        <authorList>
            <person name="Liang Q."/>
        </authorList>
    </citation>
    <scope>NUCLEOTIDE SEQUENCE [LARGE SCALE GENOMIC DNA]</scope>
    <source>
        <strain evidence="2 3">TMQ4</strain>
    </source>
</reference>
<dbReference type="Proteomes" id="UP000321412">
    <property type="component" value="Unassembled WGS sequence"/>
</dbReference>
<evidence type="ECO:0000256" key="1">
    <source>
        <dbReference type="SAM" id="MobiDB-lite"/>
    </source>
</evidence>
<dbReference type="AlphaFoldDB" id="A0A5C6X5B7"/>
<organism evidence="2 3">
    <name type="scientific">Lujinxingia vulgaris</name>
    <dbReference type="NCBI Taxonomy" id="2600176"/>
    <lineage>
        <taxon>Bacteria</taxon>
        <taxon>Deltaproteobacteria</taxon>
        <taxon>Bradymonadales</taxon>
        <taxon>Lujinxingiaceae</taxon>
        <taxon>Lujinxingia</taxon>
    </lineage>
</organism>
<feature type="compositionally biased region" description="Acidic residues" evidence="1">
    <location>
        <begin position="258"/>
        <end position="269"/>
    </location>
</feature>
<proteinExistence type="predicted"/>
<dbReference type="RefSeq" id="WP_146982566.1">
    <property type="nucleotide sequence ID" value="NZ_VOSM01000009.1"/>
</dbReference>
<dbReference type="EMBL" id="VOSM01000009">
    <property type="protein sequence ID" value="TXD35448.1"/>
    <property type="molecule type" value="Genomic_DNA"/>
</dbReference>
<sequence>MQNTITEFFSVRRMPSSRCAYALGQMREVSDRHGVPAPLAERIEQACQVADHTLELELDWEQARTQTSTARGNAAQIDVELDQAIAAIGRILDGELLGPPESPHTKAARQVQNVAFPAGVSAVIHSTYEHQHVMIDTLLKRLTHELKEQIALLGLGRHVERVETLNRRFGQELKRTERPAISYEQVVASRDALHIALCQVLAASFEHLRTDADIDLLNMVLSPLVEQQQRTRAYQSRRRAVPPVDPNSGEELPAEPVSDTEPDLDAAGE</sequence>
<accession>A0A5C6X5B7</accession>